<dbReference type="EMBL" id="JAYKXP010000041">
    <property type="protein sequence ID" value="KAK7039025.1"/>
    <property type="molecule type" value="Genomic_DNA"/>
</dbReference>
<protein>
    <submittedName>
        <fullName evidence="2">Uncharacterized protein</fullName>
    </submittedName>
</protein>
<accession>A0AAW0CH63</accession>
<keyword evidence="3" id="KW-1185">Reference proteome</keyword>
<evidence type="ECO:0000313" key="2">
    <source>
        <dbReference type="EMBL" id="KAK7039025.1"/>
    </source>
</evidence>
<keyword evidence="1" id="KW-0472">Membrane</keyword>
<feature type="transmembrane region" description="Helical" evidence="1">
    <location>
        <begin position="158"/>
        <end position="184"/>
    </location>
</feature>
<reference evidence="2 3" key="1">
    <citation type="submission" date="2024-01" db="EMBL/GenBank/DDBJ databases">
        <title>A draft genome for a cacao thread blight-causing isolate of Paramarasmius palmivorus.</title>
        <authorList>
            <person name="Baruah I.K."/>
            <person name="Bukari Y."/>
            <person name="Amoako-Attah I."/>
            <person name="Meinhardt L.W."/>
            <person name="Bailey B.A."/>
            <person name="Cohen S.P."/>
        </authorList>
    </citation>
    <scope>NUCLEOTIDE SEQUENCE [LARGE SCALE GENOMIC DNA]</scope>
    <source>
        <strain evidence="2 3">GH-12</strain>
    </source>
</reference>
<organism evidence="2 3">
    <name type="scientific">Paramarasmius palmivorus</name>
    <dbReference type="NCBI Taxonomy" id="297713"/>
    <lineage>
        <taxon>Eukaryota</taxon>
        <taxon>Fungi</taxon>
        <taxon>Dikarya</taxon>
        <taxon>Basidiomycota</taxon>
        <taxon>Agaricomycotina</taxon>
        <taxon>Agaricomycetes</taxon>
        <taxon>Agaricomycetidae</taxon>
        <taxon>Agaricales</taxon>
        <taxon>Marasmiineae</taxon>
        <taxon>Marasmiaceae</taxon>
        <taxon>Paramarasmius</taxon>
    </lineage>
</organism>
<feature type="transmembrane region" description="Helical" evidence="1">
    <location>
        <begin position="112"/>
        <end position="138"/>
    </location>
</feature>
<evidence type="ECO:0000313" key="3">
    <source>
        <dbReference type="Proteomes" id="UP001383192"/>
    </source>
</evidence>
<gene>
    <name evidence="2" type="ORF">VNI00_010417</name>
</gene>
<dbReference type="AlphaFoldDB" id="A0AAW0CH63"/>
<feature type="transmembrane region" description="Helical" evidence="1">
    <location>
        <begin position="196"/>
        <end position="214"/>
    </location>
</feature>
<feature type="transmembrane region" description="Helical" evidence="1">
    <location>
        <begin position="41"/>
        <end position="61"/>
    </location>
</feature>
<name>A0AAW0CH63_9AGAR</name>
<keyword evidence="1" id="KW-0812">Transmembrane</keyword>
<proteinExistence type="predicted"/>
<evidence type="ECO:0000256" key="1">
    <source>
        <dbReference type="SAM" id="Phobius"/>
    </source>
</evidence>
<comment type="caution">
    <text evidence="2">The sequence shown here is derived from an EMBL/GenBank/DDBJ whole genome shotgun (WGS) entry which is preliminary data.</text>
</comment>
<sequence>MFLLGSTHIGVDMYRVLDAFIFKQGVQTPNEALSVVNVRSYLVKTSVYYLQTLVADAFWLYRAYIVWNNDKRVGVGLGMCLLGTVVTGARVIELFTHASNGGDPIFASQYHVWAISFLLFTLATNLGSTSLIACRIWYMHHKTQTLFSAAKEVHSNQLPTIAVMVIESGAIYSVTSIVLLVLYLCGSYAQYIVYDAITQLIGIVFTVIILRAVLGISNYQTSHLPSVVIPPRELEVTTTQHSIQRPVLIHATKSWSPSTSISHDEL</sequence>
<keyword evidence="1" id="KW-1133">Transmembrane helix</keyword>
<dbReference type="Proteomes" id="UP001383192">
    <property type="component" value="Unassembled WGS sequence"/>
</dbReference>
<feature type="transmembrane region" description="Helical" evidence="1">
    <location>
        <begin position="73"/>
        <end position="92"/>
    </location>
</feature>